<evidence type="ECO:0000256" key="3">
    <source>
        <dbReference type="ARBA" id="ARBA00022827"/>
    </source>
</evidence>
<evidence type="ECO:0000313" key="5">
    <source>
        <dbReference type="EMBL" id="MFK4273435.1"/>
    </source>
</evidence>
<keyword evidence="5" id="KW-0560">Oxidoreductase</keyword>
<organism evidence="5 6">
    <name type="scientific">Streptomyces milbemycinicus</name>
    <dbReference type="NCBI Taxonomy" id="476552"/>
    <lineage>
        <taxon>Bacteria</taxon>
        <taxon>Bacillati</taxon>
        <taxon>Actinomycetota</taxon>
        <taxon>Actinomycetes</taxon>
        <taxon>Kitasatosporales</taxon>
        <taxon>Streptomycetaceae</taxon>
        <taxon>Streptomyces</taxon>
    </lineage>
</organism>
<keyword evidence="2" id="KW-0285">Flavoprotein</keyword>
<gene>
    <name evidence="5" type="ORF">ACI2L5_52640</name>
</gene>
<evidence type="ECO:0000259" key="4">
    <source>
        <dbReference type="Pfam" id="PF01494"/>
    </source>
</evidence>
<accession>A0ABW8M806</accession>
<dbReference type="InterPro" id="IPR036188">
    <property type="entry name" value="FAD/NAD-bd_sf"/>
</dbReference>
<dbReference type="GO" id="GO:0004497">
    <property type="term" value="F:monooxygenase activity"/>
    <property type="evidence" value="ECO:0007669"/>
    <property type="project" value="UniProtKB-KW"/>
</dbReference>
<dbReference type="PANTHER" id="PTHR43004">
    <property type="entry name" value="TRK SYSTEM POTASSIUM UPTAKE PROTEIN"/>
    <property type="match status" value="1"/>
</dbReference>
<dbReference type="Gene3D" id="3.50.50.60">
    <property type="entry name" value="FAD/NAD(P)-binding domain"/>
    <property type="match status" value="1"/>
</dbReference>
<dbReference type="InterPro" id="IPR002938">
    <property type="entry name" value="FAD-bd"/>
</dbReference>
<protein>
    <submittedName>
        <fullName evidence="5">FAD-dependent monooxygenase</fullName>
    </submittedName>
</protein>
<dbReference type="EMBL" id="JBJDQH010000151">
    <property type="protein sequence ID" value="MFK4273435.1"/>
    <property type="molecule type" value="Genomic_DNA"/>
</dbReference>
<comment type="cofactor">
    <cofactor evidence="1">
        <name>FAD</name>
        <dbReference type="ChEBI" id="CHEBI:57692"/>
    </cofactor>
</comment>
<dbReference type="InterPro" id="IPR050641">
    <property type="entry name" value="RIFMO-like"/>
</dbReference>
<dbReference type="Gene3D" id="3.30.70.2450">
    <property type="match status" value="1"/>
</dbReference>
<dbReference type="RefSeq" id="WP_404749336.1">
    <property type="nucleotide sequence ID" value="NZ_JBJDQH010000151.1"/>
</dbReference>
<proteinExistence type="predicted"/>
<dbReference type="PANTHER" id="PTHR43004:SF19">
    <property type="entry name" value="BINDING MONOOXYGENASE, PUTATIVE (JCVI)-RELATED"/>
    <property type="match status" value="1"/>
</dbReference>
<dbReference type="SUPFAM" id="SSF51905">
    <property type="entry name" value="FAD/NAD(P)-binding domain"/>
    <property type="match status" value="1"/>
</dbReference>
<keyword evidence="5" id="KW-0503">Monooxygenase</keyword>
<feature type="domain" description="FAD-binding" evidence="4">
    <location>
        <begin position="14"/>
        <end position="350"/>
    </location>
</feature>
<evidence type="ECO:0000256" key="1">
    <source>
        <dbReference type="ARBA" id="ARBA00001974"/>
    </source>
</evidence>
<evidence type="ECO:0000313" key="6">
    <source>
        <dbReference type="Proteomes" id="UP001620295"/>
    </source>
</evidence>
<reference evidence="5 6" key="1">
    <citation type="submission" date="2024-11" db="EMBL/GenBank/DDBJ databases">
        <title>The Natural Products Discovery Center: Release of the First 8490 Sequenced Strains for Exploring Actinobacteria Biosynthetic Diversity.</title>
        <authorList>
            <person name="Kalkreuter E."/>
            <person name="Kautsar S.A."/>
            <person name="Yang D."/>
            <person name="Bader C.D."/>
            <person name="Teijaro C.N."/>
            <person name="Fluegel L."/>
            <person name="Davis C.M."/>
            <person name="Simpson J.R."/>
            <person name="Lauterbach L."/>
            <person name="Steele A.D."/>
            <person name="Gui C."/>
            <person name="Meng S."/>
            <person name="Li G."/>
            <person name="Viehrig K."/>
            <person name="Ye F."/>
            <person name="Su P."/>
            <person name="Kiefer A.F."/>
            <person name="Nichols A."/>
            <person name="Cepeda A.J."/>
            <person name="Yan W."/>
            <person name="Fan B."/>
            <person name="Jiang Y."/>
            <person name="Adhikari A."/>
            <person name="Zheng C.-J."/>
            <person name="Schuster L."/>
            <person name="Cowan T.M."/>
            <person name="Smanski M.J."/>
            <person name="Chevrette M.G."/>
            <person name="De Carvalho L.P.S."/>
            <person name="Shen B."/>
        </authorList>
    </citation>
    <scope>NUCLEOTIDE SEQUENCE [LARGE SCALE GENOMIC DNA]</scope>
    <source>
        <strain evidence="5 6">NPDC020863</strain>
    </source>
</reference>
<dbReference type="Proteomes" id="UP001620295">
    <property type="component" value="Unassembled WGS sequence"/>
</dbReference>
<evidence type="ECO:0000256" key="2">
    <source>
        <dbReference type="ARBA" id="ARBA00022630"/>
    </source>
</evidence>
<feature type="non-terminal residue" evidence="5">
    <location>
        <position position="363"/>
    </location>
</feature>
<keyword evidence="3" id="KW-0274">FAD</keyword>
<name>A0ABW8M806_9ACTN</name>
<dbReference type="PRINTS" id="PR00420">
    <property type="entry name" value="RNGMNOXGNASE"/>
</dbReference>
<keyword evidence="6" id="KW-1185">Reference proteome</keyword>
<sequence>MPDHQSNSTLPSSTDVLIVGAGPTGLALACALHSQGVDYVLVDRAASSAVHSRAAAVHARTLESLATIGAADALIAKGRPGRSFTARDGERSVIHTPFDELDTPYPFVLAVPQQTTEEVLEERLAELGGTVHRRTTLLALNELFPGMNALVSSEETGEVRALRARWVVGCDGLHSTVREQSGIPFVGHEKPHNFALIEFTMDWSGPEGEITFFFSPAGLLAVSHLQGETYRAVALVDDDTPAPDDAAVQALLDARGPSAAGAKVGEIRMSSIWRVRHRLADTFGEGPVFLVGDAAHVHSPVGAQGMNTGLQDAFNLAWKLAAVAKGEAGPELLRTYNAERRPMAQGLLAFAAQLHDISTMSDP</sequence>
<comment type="caution">
    <text evidence="5">The sequence shown here is derived from an EMBL/GenBank/DDBJ whole genome shotgun (WGS) entry which is preliminary data.</text>
</comment>
<dbReference type="Pfam" id="PF01494">
    <property type="entry name" value="FAD_binding_3"/>
    <property type="match status" value="1"/>
</dbReference>